<evidence type="ECO:0000313" key="6">
    <source>
        <dbReference type="Proteomes" id="UP000554520"/>
    </source>
</evidence>
<accession>A0A839UKM5</accession>
<dbReference type="RefSeq" id="WP_183665061.1">
    <property type="nucleotide sequence ID" value="NZ_JACHXN010000029.1"/>
</dbReference>
<reference evidence="5 6" key="1">
    <citation type="submission" date="2020-08" db="EMBL/GenBank/DDBJ databases">
        <title>Genomic Encyclopedia of Type Strains, Phase III (KMG-III): the genomes of soil and plant-associated and newly described type strains.</title>
        <authorList>
            <person name="Whitman W."/>
        </authorList>
    </citation>
    <scope>NUCLEOTIDE SEQUENCE [LARGE SCALE GENOMIC DNA]</scope>
    <source>
        <strain evidence="5 6">CECT 7015</strain>
    </source>
</reference>
<organism evidence="5 6">
    <name type="scientific">Phyllobacterium trifolii</name>
    <dbReference type="NCBI Taxonomy" id="300193"/>
    <lineage>
        <taxon>Bacteria</taxon>
        <taxon>Pseudomonadati</taxon>
        <taxon>Pseudomonadota</taxon>
        <taxon>Alphaproteobacteria</taxon>
        <taxon>Hyphomicrobiales</taxon>
        <taxon>Phyllobacteriaceae</taxon>
        <taxon>Phyllobacterium</taxon>
    </lineage>
</organism>
<evidence type="ECO:0000259" key="4">
    <source>
        <dbReference type="SMART" id="SM00079"/>
    </source>
</evidence>
<comment type="caution">
    <text evidence="5">The sequence shown here is derived from an EMBL/GenBank/DDBJ whole genome shotgun (WGS) entry which is preliminary data.</text>
</comment>
<name>A0A839UKM5_9HYPH</name>
<evidence type="ECO:0000256" key="1">
    <source>
        <dbReference type="ARBA" id="ARBA00022729"/>
    </source>
</evidence>
<dbReference type="Proteomes" id="UP000554520">
    <property type="component" value="Unassembled WGS sequence"/>
</dbReference>
<dbReference type="GO" id="GO:0016020">
    <property type="term" value="C:membrane"/>
    <property type="evidence" value="ECO:0007669"/>
    <property type="project" value="InterPro"/>
</dbReference>
<dbReference type="PANTHER" id="PTHR35936">
    <property type="entry name" value="MEMBRANE-BOUND LYTIC MUREIN TRANSGLYCOSYLASE F"/>
    <property type="match status" value="1"/>
</dbReference>
<dbReference type="Gene3D" id="3.40.190.10">
    <property type="entry name" value="Periplasmic binding protein-like II"/>
    <property type="match status" value="2"/>
</dbReference>
<keyword evidence="6" id="KW-1185">Reference proteome</keyword>
<dbReference type="InterPro" id="IPR001320">
    <property type="entry name" value="Iontro_rcpt_C"/>
</dbReference>
<feature type="chain" id="PRO_5032996253" evidence="2">
    <location>
        <begin position="28"/>
        <end position="267"/>
    </location>
</feature>
<proteinExistence type="predicted"/>
<dbReference type="InterPro" id="IPR001638">
    <property type="entry name" value="Solute-binding_3/MltF_N"/>
</dbReference>
<gene>
    <name evidence="5" type="ORF">FHS21_005734</name>
</gene>
<dbReference type="SUPFAM" id="SSF53850">
    <property type="entry name" value="Periplasmic binding protein-like II"/>
    <property type="match status" value="1"/>
</dbReference>
<dbReference type="CDD" id="cd01072">
    <property type="entry name" value="PBP2_SMa0082_like"/>
    <property type="match status" value="1"/>
</dbReference>
<evidence type="ECO:0000259" key="3">
    <source>
        <dbReference type="SMART" id="SM00062"/>
    </source>
</evidence>
<keyword evidence="1 2" id="KW-0732">Signal</keyword>
<dbReference type="PANTHER" id="PTHR35936:SF17">
    <property type="entry name" value="ARGININE-BINDING EXTRACELLULAR PROTEIN ARTP"/>
    <property type="match status" value="1"/>
</dbReference>
<sequence>MNISRRKMMAVIGAGLMVGAVTSVATAQTVEDIKSAGTVKIGMLVDFPPFGIMNTNNQPDGYDADVAKLLGEEWGVKVQIVPVTGPNRIPYLQSNQVDLLVASLGITEERAKSVDFSTPYAGISIGVFGATDIAVAKPEDLSGKSIGVARASTQDTAVTKIAPKDAKIQRFDDDSSAVQALLSGQVALIGVSNVVAAQIEKAAPGRFNQKLQLSQQVQGIAVRKGSTELLAAVNAFVDKVKANGDLSKIHEKWLGAPLPDFVAKAKK</sequence>
<feature type="domain" description="Ionotropic glutamate receptor C-terminal" evidence="4">
    <location>
        <begin position="38"/>
        <end position="256"/>
    </location>
</feature>
<feature type="domain" description="Solute-binding protein family 3/N-terminal" evidence="3">
    <location>
        <begin position="38"/>
        <end position="257"/>
    </location>
</feature>
<evidence type="ECO:0000256" key="2">
    <source>
        <dbReference type="SAM" id="SignalP"/>
    </source>
</evidence>
<dbReference type="EMBL" id="JACHXN010000029">
    <property type="protein sequence ID" value="MBB3149282.1"/>
    <property type="molecule type" value="Genomic_DNA"/>
</dbReference>
<dbReference type="GO" id="GO:0015276">
    <property type="term" value="F:ligand-gated monoatomic ion channel activity"/>
    <property type="evidence" value="ECO:0007669"/>
    <property type="project" value="InterPro"/>
</dbReference>
<evidence type="ECO:0000313" key="5">
    <source>
        <dbReference type="EMBL" id="MBB3149282.1"/>
    </source>
</evidence>
<protein>
    <submittedName>
        <fullName evidence="5">Polar amino acid transport system substrate-binding protein</fullName>
    </submittedName>
</protein>
<dbReference type="SMART" id="SM00079">
    <property type="entry name" value="PBPe"/>
    <property type="match status" value="1"/>
</dbReference>
<feature type="signal peptide" evidence="2">
    <location>
        <begin position="1"/>
        <end position="27"/>
    </location>
</feature>
<dbReference type="AlphaFoldDB" id="A0A839UKM5"/>
<dbReference type="Pfam" id="PF00497">
    <property type="entry name" value="SBP_bac_3"/>
    <property type="match status" value="1"/>
</dbReference>
<dbReference type="SMART" id="SM00062">
    <property type="entry name" value="PBPb"/>
    <property type="match status" value="1"/>
</dbReference>